<evidence type="ECO:0000256" key="5">
    <source>
        <dbReference type="ARBA" id="ARBA00023157"/>
    </source>
</evidence>
<keyword evidence="6 7" id="KW-0676">Redox-active center</keyword>
<keyword evidence="3 7" id="KW-0813">Transport</keyword>
<dbReference type="InterPro" id="IPR002109">
    <property type="entry name" value="Glutaredoxin"/>
</dbReference>
<protein>
    <recommendedName>
        <fullName evidence="7">Glutaredoxin</fullName>
    </recommendedName>
</protein>
<comment type="caution">
    <text evidence="9">The sequence shown here is derived from an EMBL/GenBank/DDBJ whole genome shotgun (WGS) entry which is preliminary data.</text>
</comment>
<feature type="domain" description="Glutaredoxin" evidence="8">
    <location>
        <begin position="4"/>
        <end position="62"/>
    </location>
</feature>
<keyword evidence="7" id="KW-0963">Cytoplasm</keyword>
<dbReference type="OrthoDB" id="9814618at2"/>
<name>A0A1E5Q6T5_9PROT</name>
<evidence type="ECO:0000256" key="7">
    <source>
        <dbReference type="RuleBase" id="RU364065"/>
    </source>
</evidence>
<evidence type="ECO:0000256" key="1">
    <source>
        <dbReference type="ARBA" id="ARBA00002549"/>
    </source>
</evidence>
<dbReference type="NCBIfam" id="TIGR02181">
    <property type="entry name" value="GRX_bact"/>
    <property type="match status" value="1"/>
</dbReference>
<gene>
    <name evidence="9" type="ORF">BEN30_11660</name>
</gene>
<dbReference type="InterPro" id="IPR011767">
    <property type="entry name" value="GLR_AS"/>
</dbReference>
<evidence type="ECO:0000259" key="8">
    <source>
        <dbReference type="Pfam" id="PF00462"/>
    </source>
</evidence>
<keyword evidence="5" id="KW-1015">Disulfide bond</keyword>
<reference evidence="10" key="1">
    <citation type="submission" date="2016-07" db="EMBL/GenBank/DDBJ databases">
        <authorList>
            <person name="Florea S."/>
            <person name="Webb J.S."/>
            <person name="Jaromczyk J."/>
            <person name="Schardl C.L."/>
        </authorList>
    </citation>
    <scope>NUCLEOTIDE SEQUENCE [LARGE SCALE GENOMIC DNA]</scope>
    <source>
        <strain evidence="10">MV-1</strain>
    </source>
</reference>
<comment type="function">
    <text evidence="1 7">Has a glutathione-disulfide oxidoreductase activity in the presence of NADPH and glutathione reductase. Reduces low molecular weight disulfides and proteins.</text>
</comment>
<dbReference type="Gene3D" id="3.40.30.10">
    <property type="entry name" value="Glutaredoxin"/>
    <property type="match status" value="1"/>
</dbReference>
<evidence type="ECO:0000256" key="6">
    <source>
        <dbReference type="ARBA" id="ARBA00023284"/>
    </source>
</evidence>
<dbReference type="Pfam" id="PF00462">
    <property type="entry name" value="Glutaredoxin"/>
    <property type="match status" value="1"/>
</dbReference>
<dbReference type="Proteomes" id="UP000095347">
    <property type="component" value="Unassembled WGS sequence"/>
</dbReference>
<dbReference type="InterPro" id="IPR014025">
    <property type="entry name" value="Glutaredoxin_subgr"/>
</dbReference>
<dbReference type="PROSITE" id="PS00195">
    <property type="entry name" value="GLUTAREDOXIN_1"/>
    <property type="match status" value="1"/>
</dbReference>
<dbReference type="CDD" id="cd03418">
    <property type="entry name" value="GRX_GRXb_1_3_like"/>
    <property type="match status" value="1"/>
</dbReference>
<dbReference type="GO" id="GO:0015038">
    <property type="term" value="F:glutathione disulfide oxidoreductase activity"/>
    <property type="evidence" value="ECO:0007669"/>
    <property type="project" value="UniProtKB-UniRule"/>
</dbReference>
<keyword evidence="10" id="KW-1185">Reference proteome</keyword>
<dbReference type="InterPro" id="IPR036249">
    <property type="entry name" value="Thioredoxin-like_sf"/>
</dbReference>
<dbReference type="InterPro" id="IPR011900">
    <property type="entry name" value="GRX_bact"/>
</dbReference>
<accession>A0A1E5Q6T5</accession>
<dbReference type="RefSeq" id="WP_069958247.1">
    <property type="nucleotide sequence ID" value="NZ_MCGG01000029.1"/>
</dbReference>
<proteinExistence type="inferred from homology"/>
<dbReference type="PROSITE" id="PS51354">
    <property type="entry name" value="GLUTAREDOXIN_2"/>
    <property type="match status" value="1"/>
</dbReference>
<evidence type="ECO:0000256" key="4">
    <source>
        <dbReference type="ARBA" id="ARBA00022982"/>
    </source>
</evidence>
<sequence>MAKIEIYTTPICPYCVRAKALLNKKGVKYQEFNVMTDRAKRTEMEKRSGGHTVPQIFIDDKPIGGCDDLFELDFDGELNGMLGLA</sequence>
<evidence type="ECO:0000256" key="3">
    <source>
        <dbReference type="ARBA" id="ARBA00022448"/>
    </source>
</evidence>
<keyword evidence="4 7" id="KW-0249">Electron transport</keyword>
<organism evidence="9 10">
    <name type="scientific">Magnetovibrio blakemorei</name>
    <dbReference type="NCBI Taxonomy" id="28181"/>
    <lineage>
        <taxon>Bacteria</taxon>
        <taxon>Pseudomonadati</taxon>
        <taxon>Pseudomonadota</taxon>
        <taxon>Alphaproteobacteria</taxon>
        <taxon>Rhodospirillales</taxon>
        <taxon>Magnetovibrionaceae</taxon>
        <taxon>Magnetovibrio</taxon>
    </lineage>
</organism>
<dbReference type="SUPFAM" id="SSF52833">
    <property type="entry name" value="Thioredoxin-like"/>
    <property type="match status" value="1"/>
</dbReference>
<dbReference type="PRINTS" id="PR00160">
    <property type="entry name" value="GLUTAREDOXIN"/>
</dbReference>
<evidence type="ECO:0000313" key="9">
    <source>
        <dbReference type="EMBL" id="OEJ66727.1"/>
    </source>
</evidence>
<dbReference type="FunFam" id="3.40.30.10:FF:000018">
    <property type="entry name" value="Glutaredoxin"/>
    <property type="match status" value="1"/>
</dbReference>
<dbReference type="GO" id="GO:0009055">
    <property type="term" value="F:electron transfer activity"/>
    <property type="evidence" value="ECO:0007669"/>
    <property type="project" value="TreeGrafter"/>
</dbReference>
<comment type="similarity">
    <text evidence="2 7">Belongs to the glutaredoxin family.</text>
</comment>
<evidence type="ECO:0000256" key="2">
    <source>
        <dbReference type="ARBA" id="ARBA00007787"/>
    </source>
</evidence>
<dbReference type="AlphaFoldDB" id="A0A1E5Q6T5"/>
<dbReference type="STRING" id="28181.BEN30_11660"/>
<dbReference type="EMBL" id="MCGG01000029">
    <property type="protein sequence ID" value="OEJ66727.1"/>
    <property type="molecule type" value="Genomic_DNA"/>
</dbReference>
<dbReference type="InterPro" id="IPR051548">
    <property type="entry name" value="Grx-like_ET"/>
</dbReference>
<dbReference type="PANTHER" id="PTHR34386:SF1">
    <property type="entry name" value="GLUTAREDOXIN-LIKE PROTEIN NRDH"/>
    <property type="match status" value="1"/>
</dbReference>
<dbReference type="GO" id="GO:0045454">
    <property type="term" value="P:cell redox homeostasis"/>
    <property type="evidence" value="ECO:0007669"/>
    <property type="project" value="InterPro"/>
</dbReference>
<evidence type="ECO:0000313" key="10">
    <source>
        <dbReference type="Proteomes" id="UP000095347"/>
    </source>
</evidence>
<dbReference type="PANTHER" id="PTHR34386">
    <property type="entry name" value="GLUTAREDOXIN"/>
    <property type="match status" value="1"/>
</dbReference>